<name>A0ABM0GZZ1_SACKO</name>
<keyword evidence="3" id="KW-1133">Transmembrane helix</keyword>
<dbReference type="SUPFAM" id="SSF48726">
    <property type="entry name" value="Immunoglobulin"/>
    <property type="match status" value="2"/>
</dbReference>
<dbReference type="Pfam" id="PF13927">
    <property type="entry name" value="Ig_3"/>
    <property type="match status" value="1"/>
</dbReference>
<feature type="transmembrane region" description="Helical" evidence="3">
    <location>
        <begin position="203"/>
        <end position="224"/>
    </location>
</feature>
<feature type="domain" description="Ig-like" evidence="4">
    <location>
        <begin position="94"/>
        <end position="196"/>
    </location>
</feature>
<gene>
    <name evidence="6" type="primary">LOC100370982</name>
</gene>
<dbReference type="Pfam" id="PF07679">
    <property type="entry name" value="I-set"/>
    <property type="match status" value="1"/>
</dbReference>
<evidence type="ECO:0000313" key="6">
    <source>
        <dbReference type="RefSeq" id="XP_002741151.1"/>
    </source>
</evidence>
<dbReference type="CDD" id="cd00096">
    <property type="entry name" value="Ig"/>
    <property type="match status" value="1"/>
</dbReference>
<evidence type="ECO:0000256" key="2">
    <source>
        <dbReference type="SAM" id="MobiDB-lite"/>
    </source>
</evidence>
<dbReference type="RefSeq" id="XP_002741151.1">
    <property type="nucleotide sequence ID" value="XM_002741105.2"/>
</dbReference>
<feature type="domain" description="Ig-like" evidence="4">
    <location>
        <begin position="5"/>
        <end position="92"/>
    </location>
</feature>
<evidence type="ECO:0000256" key="1">
    <source>
        <dbReference type="ARBA" id="ARBA00023319"/>
    </source>
</evidence>
<keyword evidence="5" id="KW-1185">Reference proteome</keyword>
<dbReference type="InterPro" id="IPR036179">
    <property type="entry name" value="Ig-like_dom_sf"/>
</dbReference>
<dbReference type="GeneID" id="100370982"/>
<organism evidence="5 6">
    <name type="scientific">Saccoglossus kowalevskii</name>
    <name type="common">Acorn worm</name>
    <dbReference type="NCBI Taxonomy" id="10224"/>
    <lineage>
        <taxon>Eukaryota</taxon>
        <taxon>Metazoa</taxon>
        <taxon>Hemichordata</taxon>
        <taxon>Enteropneusta</taxon>
        <taxon>Harrimaniidae</taxon>
        <taxon>Saccoglossus</taxon>
    </lineage>
</organism>
<proteinExistence type="predicted"/>
<dbReference type="InterPro" id="IPR003598">
    <property type="entry name" value="Ig_sub2"/>
</dbReference>
<evidence type="ECO:0000313" key="5">
    <source>
        <dbReference type="Proteomes" id="UP000694865"/>
    </source>
</evidence>
<dbReference type="InterPro" id="IPR013783">
    <property type="entry name" value="Ig-like_fold"/>
</dbReference>
<sequence>MTTKPEDPIIEVKKAENITIYCATNGRDVEWEKNGVKINGTDLDKDGDNDVLVKENNTLIIVNSEVTDAGVYSCFIEHILDGKSLIEKESVEIQAVVAVELEQSVNLEEGETAHIKCEIQGYPVPSVVWYKESEESGTVELVNGTEKGRVWISVEVKPEMIISTLIIKSVQHEDRALYNCTAANDYTYDSEECMLRVKDRLAALWPFIGILIEVVVLCAIILICEKRQKGKQAQDEDDDELPSKKLNDNSSKEADIRLRNINS</sequence>
<protein>
    <submittedName>
        <fullName evidence="6">Neuroplastin-like</fullName>
    </submittedName>
</protein>
<dbReference type="SMART" id="SM00408">
    <property type="entry name" value="IGc2"/>
    <property type="match status" value="2"/>
</dbReference>
<dbReference type="SMART" id="SM00409">
    <property type="entry name" value="IG"/>
    <property type="match status" value="2"/>
</dbReference>
<dbReference type="InterPro" id="IPR007110">
    <property type="entry name" value="Ig-like_dom"/>
</dbReference>
<feature type="region of interest" description="Disordered" evidence="2">
    <location>
        <begin position="229"/>
        <end position="263"/>
    </location>
</feature>
<keyword evidence="3" id="KW-0472">Membrane</keyword>
<keyword evidence="1" id="KW-0393">Immunoglobulin domain</keyword>
<feature type="compositionally biased region" description="Basic and acidic residues" evidence="2">
    <location>
        <begin position="241"/>
        <end position="263"/>
    </location>
</feature>
<evidence type="ECO:0000259" key="4">
    <source>
        <dbReference type="PROSITE" id="PS50835"/>
    </source>
</evidence>
<dbReference type="PROSITE" id="PS50835">
    <property type="entry name" value="IG_LIKE"/>
    <property type="match status" value="2"/>
</dbReference>
<dbReference type="InterPro" id="IPR013098">
    <property type="entry name" value="Ig_I-set"/>
</dbReference>
<dbReference type="PANTHER" id="PTHR10075:SF100">
    <property type="entry name" value="FASCICLIN-2"/>
    <property type="match status" value="1"/>
</dbReference>
<accession>A0ABM0GZZ1</accession>
<evidence type="ECO:0000256" key="3">
    <source>
        <dbReference type="SAM" id="Phobius"/>
    </source>
</evidence>
<dbReference type="PANTHER" id="PTHR10075">
    <property type="entry name" value="BASIGIN RELATED"/>
    <property type="match status" value="1"/>
</dbReference>
<dbReference type="InterPro" id="IPR003599">
    <property type="entry name" value="Ig_sub"/>
</dbReference>
<reference evidence="6" key="1">
    <citation type="submission" date="2025-08" db="UniProtKB">
        <authorList>
            <consortium name="RefSeq"/>
        </authorList>
    </citation>
    <scope>IDENTIFICATION</scope>
    <source>
        <tissue evidence="6">Testes</tissue>
    </source>
</reference>
<keyword evidence="3" id="KW-0812">Transmembrane</keyword>
<dbReference type="Proteomes" id="UP000694865">
    <property type="component" value="Unplaced"/>
</dbReference>
<dbReference type="Gene3D" id="2.60.40.10">
    <property type="entry name" value="Immunoglobulins"/>
    <property type="match status" value="2"/>
</dbReference>